<organism evidence="8 9">
    <name type="scientific">Acanthaster planci</name>
    <name type="common">Crown-of-thorns starfish</name>
    <dbReference type="NCBI Taxonomy" id="133434"/>
    <lineage>
        <taxon>Eukaryota</taxon>
        <taxon>Metazoa</taxon>
        <taxon>Echinodermata</taxon>
        <taxon>Eleutherozoa</taxon>
        <taxon>Asterozoa</taxon>
        <taxon>Asteroidea</taxon>
        <taxon>Valvatacea</taxon>
        <taxon>Valvatida</taxon>
        <taxon>Acanthasteridae</taxon>
        <taxon>Acanthaster</taxon>
    </lineage>
</organism>
<dbReference type="OrthoDB" id="6105938at2759"/>
<proteinExistence type="predicted"/>
<protein>
    <submittedName>
        <fullName evidence="9">Uncharacterized protein LOC110982220</fullName>
    </submittedName>
</protein>
<evidence type="ECO:0000256" key="4">
    <source>
        <dbReference type="PROSITE-ProRule" id="PRU00024"/>
    </source>
</evidence>
<evidence type="ECO:0000313" key="9">
    <source>
        <dbReference type="RefSeq" id="XP_022096185.1"/>
    </source>
</evidence>
<keyword evidence="5" id="KW-0175">Coiled coil</keyword>
<dbReference type="InterPro" id="IPR013083">
    <property type="entry name" value="Znf_RING/FYVE/PHD"/>
</dbReference>
<dbReference type="SUPFAM" id="SSF75011">
    <property type="entry name" value="3-carboxy-cis,cis-mucoante lactonizing enzyme"/>
    <property type="match status" value="1"/>
</dbReference>
<dbReference type="InterPro" id="IPR011042">
    <property type="entry name" value="6-blade_b-propeller_TolB-like"/>
</dbReference>
<gene>
    <name evidence="9" type="primary">LOC110982220</name>
</gene>
<dbReference type="Pfam" id="PF22586">
    <property type="entry name" value="ANCHR-like_BBOX"/>
    <property type="match status" value="1"/>
</dbReference>
<dbReference type="Gene3D" id="3.30.40.10">
    <property type="entry name" value="Zinc/RING finger domain, C3HC4 (zinc finger)"/>
    <property type="match status" value="3"/>
</dbReference>
<feature type="domain" description="B box-type" evidence="7">
    <location>
        <begin position="689"/>
        <end position="732"/>
    </location>
</feature>
<dbReference type="KEGG" id="aplc:110982220"/>
<dbReference type="PANTHER" id="PTHR25462:SF296">
    <property type="entry name" value="MEIOTIC P26, ISOFORM F"/>
    <property type="match status" value="1"/>
</dbReference>
<dbReference type="PROSITE" id="PS00518">
    <property type="entry name" value="ZF_RING_1"/>
    <property type="match status" value="3"/>
</dbReference>
<dbReference type="GeneID" id="110982220"/>
<evidence type="ECO:0000259" key="7">
    <source>
        <dbReference type="PROSITE" id="PS50119"/>
    </source>
</evidence>
<feature type="domain" description="B box-type" evidence="7">
    <location>
        <begin position="627"/>
        <end position="674"/>
    </location>
</feature>
<keyword evidence="2 4" id="KW-0863">Zinc-finger</keyword>
<reference evidence="9" key="1">
    <citation type="submission" date="2025-08" db="UniProtKB">
        <authorList>
            <consortium name="RefSeq"/>
        </authorList>
    </citation>
    <scope>IDENTIFICATION</scope>
</reference>
<name>A0A8B7YUM4_ACAPL</name>
<dbReference type="InterPro" id="IPR017907">
    <property type="entry name" value="Znf_RING_CS"/>
</dbReference>
<keyword evidence="1" id="KW-0479">Metal-binding</keyword>
<dbReference type="Pfam" id="PF00643">
    <property type="entry name" value="zf-B_box"/>
    <property type="match status" value="1"/>
</dbReference>
<evidence type="ECO:0000256" key="1">
    <source>
        <dbReference type="ARBA" id="ARBA00022723"/>
    </source>
</evidence>
<dbReference type="Pfam" id="PF00097">
    <property type="entry name" value="zf-C3HC4"/>
    <property type="match status" value="3"/>
</dbReference>
<feature type="domain" description="RING-type" evidence="6">
    <location>
        <begin position="545"/>
        <end position="592"/>
    </location>
</feature>
<feature type="domain" description="RING-type" evidence="6">
    <location>
        <begin position="150"/>
        <end position="194"/>
    </location>
</feature>
<dbReference type="PROSITE" id="PS50119">
    <property type="entry name" value="ZF_BBOX"/>
    <property type="match status" value="2"/>
</dbReference>
<dbReference type="SUPFAM" id="SSF57845">
    <property type="entry name" value="B-box zinc-binding domain"/>
    <property type="match status" value="1"/>
</dbReference>
<evidence type="ECO:0000256" key="3">
    <source>
        <dbReference type="ARBA" id="ARBA00022833"/>
    </source>
</evidence>
<dbReference type="GO" id="GO:0008270">
    <property type="term" value="F:zinc ion binding"/>
    <property type="evidence" value="ECO:0007669"/>
    <property type="project" value="UniProtKB-KW"/>
</dbReference>
<evidence type="ECO:0000259" key="6">
    <source>
        <dbReference type="PROSITE" id="PS50089"/>
    </source>
</evidence>
<dbReference type="GO" id="GO:0061630">
    <property type="term" value="F:ubiquitin protein ligase activity"/>
    <property type="evidence" value="ECO:0007669"/>
    <property type="project" value="TreeGrafter"/>
</dbReference>
<feature type="coiled-coil region" evidence="5">
    <location>
        <begin position="761"/>
        <end position="806"/>
    </location>
</feature>
<sequence>MASRRTVLTVKSVLTAISEGHLECTICCNRFIEPKILDCRHSFCLSCLTQLKKERAPYRQTLKCPLCRQDTKLKENDVAELPNNFTLNSLVEEFAKQEELLEGQSSSSSSLSCPKEKTDVVECITELPEFENLSKIGDVLAKISEEHLECTICSNRFNDPKLLNCGHSFCLTCLTKLRRGQIFYGKNLTCPLCRQDTKLMENDVTSLPSNFTLSSLVEEFAKQEELLEGRWSSPSEIERRNGTWQLKAEIETVDELFMGMKRNNSFSTIFHVAAFSNNEVVAVHYGKKELIQILDRGKVKSPACTLEVEDLTRPRRVAVNKYGQLIVLNYPEDNEKPTEVKIFSRDLKLLHEFEPEQRPASCIAVNNNNQIGVGCNYRQELLLYTPDGSILDTLSAPRISEHLASYKQRWIYTNWRERKLRSIDSEGETVFAEDIPSSASSSGLGPAGVCCDKNGDIYVALNNGSTGGEIHRFSEEGEHIDCVVTGCGSPRGITITPDGDYLAIAALRSAYIYQQWFNKTSIVNMAQSISAQSLLEKISTDHLECSICTNRFSQPKVLDCLHSFCSNCLVQLLARESLSQRPGSTLKCPLCRRETTTNDVRELPDNFTLSALVEEVTIQEKLLEDQGAEITCQACEEENPAEAMCIDCDHFLCRECRLAHGRMVMMKSHQVHALAQLRSGEITYKSRLRETRKCRTHPDQKLCFYCNTCEELVCTTCCIVDHTKPEHSLVGLAEASQKCKQDVASLAVIAEQRKTDFRATIEEIDKSKRDLEANYEDTGRKISRKADEEVAKIRGVEEKLNQELEKIYRDKADVLGNALATNKKKMSEVGQKLDEVHRLIDQASCCEIIYLRQKLLHNLQELTKTCPKKPPSSLSLLGFEGGYASLSTPLFKGGLASELETQTPPVPPRVEGDPQVKWYLKEQITKFGQKQTKFRRTFCVAAFSNDEIIVTDAGHRLLISHKLQSPTRPEGLRMKGLENPSCVAVNKDDHLVLLDKLLVKVFNREQRLLHKFNPGGGPSSTPTCLAVDDSNLIAIGYEKTEEISIHNPDGSLVRTLPAKKIDSHLAIRGQRFIYTNFESRRLLSVDYIGRKVFSVDIPCDMHGTWGPTGVCCARDGSVYVAVHGWLSGGIYMFSSEGSSLGCVIPECKFPAGITLMPRTGYLVVATNTSVQIFHKTRSASLIK</sequence>
<dbReference type="SMART" id="SM00184">
    <property type="entry name" value="RING"/>
    <property type="match status" value="4"/>
</dbReference>
<evidence type="ECO:0000313" key="8">
    <source>
        <dbReference type="Proteomes" id="UP000694845"/>
    </source>
</evidence>
<dbReference type="Proteomes" id="UP000694845">
    <property type="component" value="Unplaced"/>
</dbReference>
<accession>A0A8B7YUM4</accession>
<dbReference type="InterPro" id="IPR000315">
    <property type="entry name" value="Znf_B-box"/>
</dbReference>
<dbReference type="AlphaFoldDB" id="A0A8B7YUM4"/>
<dbReference type="PANTHER" id="PTHR25462">
    <property type="entry name" value="BONUS, ISOFORM C-RELATED"/>
    <property type="match status" value="1"/>
</dbReference>
<dbReference type="Gene3D" id="3.30.160.60">
    <property type="entry name" value="Classic Zinc Finger"/>
    <property type="match status" value="1"/>
</dbReference>
<dbReference type="InterPro" id="IPR001841">
    <property type="entry name" value="Znf_RING"/>
</dbReference>
<keyword evidence="8" id="KW-1185">Reference proteome</keyword>
<dbReference type="PROSITE" id="PS50089">
    <property type="entry name" value="ZF_RING_2"/>
    <property type="match status" value="3"/>
</dbReference>
<dbReference type="Gene3D" id="2.120.10.30">
    <property type="entry name" value="TolB, C-terminal domain"/>
    <property type="match status" value="3"/>
</dbReference>
<evidence type="ECO:0000256" key="5">
    <source>
        <dbReference type="SAM" id="Coils"/>
    </source>
</evidence>
<feature type="domain" description="RING-type" evidence="6">
    <location>
        <begin position="24"/>
        <end position="68"/>
    </location>
</feature>
<dbReference type="InterPro" id="IPR047153">
    <property type="entry name" value="TRIM45/56/19-like"/>
</dbReference>
<dbReference type="SUPFAM" id="SSF57850">
    <property type="entry name" value="RING/U-box"/>
    <property type="match status" value="3"/>
</dbReference>
<evidence type="ECO:0000256" key="2">
    <source>
        <dbReference type="ARBA" id="ARBA00022771"/>
    </source>
</evidence>
<dbReference type="OMA" id="TICHICC"/>
<dbReference type="SUPFAM" id="SSF63829">
    <property type="entry name" value="Calcium-dependent phosphotriesterase"/>
    <property type="match status" value="1"/>
</dbReference>
<dbReference type="InterPro" id="IPR018957">
    <property type="entry name" value="Znf_C3HC4_RING-type"/>
</dbReference>
<keyword evidence="3" id="KW-0862">Zinc</keyword>
<dbReference type="RefSeq" id="XP_022096185.1">
    <property type="nucleotide sequence ID" value="XM_022240493.1"/>
</dbReference>
<dbReference type="SMART" id="SM00336">
    <property type="entry name" value="BBOX"/>
    <property type="match status" value="2"/>
</dbReference>